<organism evidence="2 3">
    <name type="scientific">Pleurodeles waltl</name>
    <name type="common">Iberian ribbed newt</name>
    <dbReference type="NCBI Taxonomy" id="8319"/>
    <lineage>
        <taxon>Eukaryota</taxon>
        <taxon>Metazoa</taxon>
        <taxon>Chordata</taxon>
        <taxon>Craniata</taxon>
        <taxon>Vertebrata</taxon>
        <taxon>Euteleostomi</taxon>
        <taxon>Amphibia</taxon>
        <taxon>Batrachia</taxon>
        <taxon>Caudata</taxon>
        <taxon>Salamandroidea</taxon>
        <taxon>Salamandridae</taxon>
        <taxon>Pleurodelinae</taxon>
        <taxon>Pleurodeles</taxon>
    </lineage>
</organism>
<feature type="region of interest" description="Disordered" evidence="1">
    <location>
        <begin position="150"/>
        <end position="176"/>
    </location>
</feature>
<sequence>MSVSHLMMPFDDTSSSRMSVSHPTLCQCGECSPQPAAFECQELHQTVIQRYISVIQLLCPTQQAHRCQQARQASCSQAGSSNQAEFGSLEQAMLQVQHLQLKQIMLLNCKLTQGFNTITHDMSDNQARLDAKFDAVRGAIGELCPELAEDRSQQKRRMLRRSSSRQPAPSIGSNPMPDVHRALTVCHCGV</sequence>
<dbReference type="Proteomes" id="UP001066276">
    <property type="component" value="Chromosome 8"/>
</dbReference>
<dbReference type="AlphaFoldDB" id="A0AAV7NCY2"/>
<keyword evidence="3" id="KW-1185">Reference proteome</keyword>
<name>A0AAV7NCY2_PLEWA</name>
<evidence type="ECO:0000313" key="2">
    <source>
        <dbReference type="EMBL" id="KAJ1112427.1"/>
    </source>
</evidence>
<evidence type="ECO:0000313" key="3">
    <source>
        <dbReference type="Proteomes" id="UP001066276"/>
    </source>
</evidence>
<proteinExistence type="predicted"/>
<gene>
    <name evidence="2" type="ORF">NDU88_000691</name>
</gene>
<feature type="compositionally biased region" description="Basic residues" evidence="1">
    <location>
        <begin position="154"/>
        <end position="163"/>
    </location>
</feature>
<dbReference type="EMBL" id="JANPWB010000012">
    <property type="protein sequence ID" value="KAJ1112427.1"/>
    <property type="molecule type" value="Genomic_DNA"/>
</dbReference>
<protein>
    <submittedName>
        <fullName evidence="2">Uncharacterized protein</fullName>
    </submittedName>
</protein>
<accession>A0AAV7NCY2</accession>
<reference evidence="2" key="1">
    <citation type="journal article" date="2022" name="bioRxiv">
        <title>Sequencing and chromosome-scale assembly of the giantPleurodeles waltlgenome.</title>
        <authorList>
            <person name="Brown T."/>
            <person name="Elewa A."/>
            <person name="Iarovenko S."/>
            <person name="Subramanian E."/>
            <person name="Araus A.J."/>
            <person name="Petzold A."/>
            <person name="Susuki M."/>
            <person name="Suzuki K.-i.T."/>
            <person name="Hayashi T."/>
            <person name="Toyoda A."/>
            <person name="Oliveira C."/>
            <person name="Osipova E."/>
            <person name="Leigh N.D."/>
            <person name="Simon A."/>
            <person name="Yun M.H."/>
        </authorList>
    </citation>
    <scope>NUCLEOTIDE SEQUENCE</scope>
    <source>
        <strain evidence="2">20211129_DDA</strain>
        <tissue evidence="2">Liver</tissue>
    </source>
</reference>
<comment type="caution">
    <text evidence="2">The sequence shown here is derived from an EMBL/GenBank/DDBJ whole genome shotgun (WGS) entry which is preliminary data.</text>
</comment>
<evidence type="ECO:0000256" key="1">
    <source>
        <dbReference type="SAM" id="MobiDB-lite"/>
    </source>
</evidence>
<feature type="compositionally biased region" description="Polar residues" evidence="1">
    <location>
        <begin position="164"/>
        <end position="173"/>
    </location>
</feature>